<protein>
    <recommendedName>
        <fullName evidence="8">B3 domain-containing protein, DNA-binding pseudobarrel domain protein</fullName>
    </recommendedName>
</protein>
<name>A0A2U1M3L3_ARTAN</name>
<keyword evidence="7" id="KW-1185">Reference proteome</keyword>
<dbReference type="EMBL" id="PKPP01006640">
    <property type="protein sequence ID" value="PWA55849.1"/>
    <property type="molecule type" value="Genomic_DNA"/>
</dbReference>
<dbReference type="GO" id="GO:0005634">
    <property type="term" value="C:nucleus"/>
    <property type="evidence" value="ECO:0007669"/>
    <property type="project" value="UniProtKB-SubCell"/>
</dbReference>
<comment type="caution">
    <text evidence="6">The sequence shown here is derived from an EMBL/GenBank/DDBJ whole genome shotgun (WGS) entry which is preliminary data.</text>
</comment>
<proteinExistence type="predicted"/>
<sequence>MAFSPYKRAPRLLSLLNVGPRECRPMVTSTWIDKLPPDAKLCPKDYLSLGITAPPVTTSSSFIDRSRMANKKKLNLPKELVDAAKSFTLFLSPNDEASVSKSSVINHSDLPIRSIPTKNNTNPTCEVTLAALVKEPVNEKRTKRIKCEPVVSSHANEELQIVCWDPSANQVKEPDNKKRKIPPKVDCGPVVKNEVTERLQKFITDDMNGSDIKLVIQKTLFLSDLKPDQNRLNLPRNQLITEDFLTTEERFTLLEKKEKIEVRLIGPTLKMYKEPMGLKMWSMPRTENFVLKTKWNQFVEENKDYLKLLSMIQLWSFRKDQQLCFALAVVEGPPYGVNVVA</sequence>
<evidence type="ECO:0000256" key="5">
    <source>
        <dbReference type="ARBA" id="ARBA00023242"/>
    </source>
</evidence>
<keyword evidence="3" id="KW-0238">DNA-binding</keyword>
<dbReference type="Gene3D" id="2.40.330.10">
    <property type="entry name" value="DNA-binding pseudobarrel domain"/>
    <property type="match status" value="1"/>
</dbReference>
<dbReference type="SUPFAM" id="SSF101936">
    <property type="entry name" value="DNA-binding pseudobarrel domain"/>
    <property type="match status" value="1"/>
</dbReference>
<dbReference type="PANTHER" id="PTHR31541">
    <property type="entry name" value="B3 DOMAIN PLANT PROTEIN-RELATED"/>
    <property type="match status" value="1"/>
</dbReference>
<dbReference type="Pfam" id="PF03754">
    <property type="entry name" value="At2g31720-like"/>
    <property type="match status" value="1"/>
</dbReference>
<evidence type="ECO:0000256" key="2">
    <source>
        <dbReference type="ARBA" id="ARBA00023015"/>
    </source>
</evidence>
<dbReference type="PANTHER" id="PTHR31541:SF60">
    <property type="entry name" value="TF-B3 DOMAIN-CONTAINING PROTEIN"/>
    <property type="match status" value="1"/>
</dbReference>
<dbReference type="AlphaFoldDB" id="A0A2U1M3L3"/>
<keyword evidence="2" id="KW-0805">Transcription regulation</keyword>
<evidence type="ECO:0000256" key="1">
    <source>
        <dbReference type="ARBA" id="ARBA00004123"/>
    </source>
</evidence>
<keyword evidence="4" id="KW-0804">Transcription</keyword>
<comment type="subcellular location">
    <subcellularLocation>
        <location evidence="1">Nucleus</location>
    </subcellularLocation>
</comment>
<evidence type="ECO:0008006" key="8">
    <source>
        <dbReference type="Google" id="ProtNLM"/>
    </source>
</evidence>
<keyword evidence="5" id="KW-0539">Nucleus</keyword>
<dbReference type="Proteomes" id="UP000245207">
    <property type="component" value="Unassembled WGS sequence"/>
</dbReference>
<evidence type="ECO:0000313" key="7">
    <source>
        <dbReference type="Proteomes" id="UP000245207"/>
    </source>
</evidence>
<organism evidence="6 7">
    <name type="scientific">Artemisia annua</name>
    <name type="common">Sweet wormwood</name>
    <dbReference type="NCBI Taxonomy" id="35608"/>
    <lineage>
        <taxon>Eukaryota</taxon>
        <taxon>Viridiplantae</taxon>
        <taxon>Streptophyta</taxon>
        <taxon>Embryophyta</taxon>
        <taxon>Tracheophyta</taxon>
        <taxon>Spermatophyta</taxon>
        <taxon>Magnoliopsida</taxon>
        <taxon>eudicotyledons</taxon>
        <taxon>Gunneridae</taxon>
        <taxon>Pentapetalae</taxon>
        <taxon>asterids</taxon>
        <taxon>campanulids</taxon>
        <taxon>Asterales</taxon>
        <taxon>Asteraceae</taxon>
        <taxon>Asteroideae</taxon>
        <taxon>Anthemideae</taxon>
        <taxon>Artemisiinae</taxon>
        <taxon>Artemisia</taxon>
    </lineage>
</organism>
<dbReference type="OrthoDB" id="1166537at2759"/>
<evidence type="ECO:0000256" key="3">
    <source>
        <dbReference type="ARBA" id="ARBA00023125"/>
    </source>
</evidence>
<dbReference type="InterPro" id="IPR015300">
    <property type="entry name" value="DNA-bd_pseudobarrel_sf"/>
</dbReference>
<evidence type="ECO:0000313" key="6">
    <source>
        <dbReference type="EMBL" id="PWA55849.1"/>
    </source>
</evidence>
<dbReference type="GO" id="GO:0003677">
    <property type="term" value="F:DNA binding"/>
    <property type="evidence" value="ECO:0007669"/>
    <property type="project" value="UniProtKB-KW"/>
</dbReference>
<accession>A0A2U1M3L3</accession>
<gene>
    <name evidence="6" type="ORF">CTI12_AA423310</name>
</gene>
<dbReference type="STRING" id="35608.A0A2U1M3L3"/>
<evidence type="ECO:0000256" key="4">
    <source>
        <dbReference type="ARBA" id="ARBA00023163"/>
    </source>
</evidence>
<dbReference type="InterPro" id="IPR005508">
    <property type="entry name" value="At2g31720-like"/>
</dbReference>
<reference evidence="6 7" key="1">
    <citation type="journal article" date="2018" name="Mol. Plant">
        <title>The genome of Artemisia annua provides insight into the evolution of Asteraceae family and artemisinin biosynthesis.</title>
        <authorList>
            <person name="Shen Q."/>
            <person name="Zhang L."/>
            <person name="Liao Z."/>
            <person name="Wang S."/>
            <person name="Yan T."/>
            <person name="Shi P."/>
            <person name="Liu M."/>
            <person name="Fu X."/>
            <person name="Pan Q."/>
            <person name="Wang Y."/>
            <person name="Lv Z."/>
            <person name="Lu X."/>
            <person name="Zhang F."/>
            <person name="Jiang W."/>
            <person name="Ma Y."/>
            <person name="Chen M."/>
            <person name="Hao X."/>
            <person name="Li L."/>
            <person name="Tang Y."/>
            <person name="Lv G."/>
            <person name="Zhou Y."/>
            <person name="Sun X."/>
            <person name="Brodelius P.E."/>
            <person name="Rose J.K.C."/>
            <person name="Tang K."/>
        </authorList>
    </citation>
    <scope>NUCLEOTIDE SEQUENCE [LARGE SCALE GENOMIC DNA]</scope>
    <source>
        <strain evidence="7">cv. Huhao1</strain>
        <tissue evidence="6">Leaf</tissue>
    </source>
</reference>